<reference evidence="2" key="2">
    <citation type="journal article" date="2023" name="Commun. Biol.">
        <title>Intrasexual cuticular hydrocarbon dimorphism in a wasp sheds light on hydrocarbon biosynthesis genes in Hymenoptera.</title>
        <authorList>
            <person name="Moris V.C."/>
            <person name="Podsiadlowski L."/>
            <person name="Martin S."/>
            <person name="Oeyen J.P."/>
            <person name="Donath A."/>
            <person name="Petersen M."/>
            <person name="Wilbrandt J."/>
            <person name="Misof B."/>
            <person name="Liedtke D."/>
            <person name="Thamm M."/>
            <person name="Scheiner R."/>
            <person name="Schmitt T."/>
            <person name="Niehuis O."/>
        </authorList>
    </citation>
    <scope>NUCLEOTIDE SEQUENCE</scope>
    <source>
        <strain evidence="2">GBR_01_08_01A</strain>
    </source>
</reference>
<organism evidence="2 3">
    <name type="scientific">Odynerus spinipes</name>
    <dbReference type="NCBI Taxonomy" id="1348599"/>
    <lineage>
        <taxon>Eukaryota</taxon>
        <taxon>Metazoa</taxon>
        <taxon>Ecdysozoa</taxon>
        <taxon>Arthropoda</taxon>
        <taxon>Hexapoda</taxon>
        <taxon>Insecta</taxon>
        <taxon>Pterygota</taxon>
        <taxon>Neoptera</taxon>
        <taxon>Endopterygota</taxon>
        <taxon>Hymenoptera</taxon>
        <taxon>Apocrita</taxon>
        <taxon>Aculeata</taxon>
        <taxon>Vespoidea</taxon>
        <taxon>Vespidae</taxon>
        <taxon>Eumeninae</taxon>
        <taxon>Odynerus</taxon>
    </lineage>
</organism>
<accession>A0AAD9VIK0</accession>
<comment type="caution">
    <text evidence="2">The sequence shown here is derived from an EMBL/GenBank/DDBJ whole genome shotgun (WGS) entry which is preliminary data.</text>
</comment>
<name>A0AAD9VIK0_9HYME</name>
<feature type="domain" description="DUF4485" evidence="1">
    <location>
        <begin position="14"/>
        <end position="78"/>
    </location>
</feature>
<dbReference type="EMBL" id="JAIFRP010004521">
    <property type="protein sequence ID" value="KAK2574952.1"/>
    <property type="molecule type" value="Genomic_DNA"/>
</dbReference>
<protein>
    <recommendedName>
        <fullName evidence="1">DUF4485 domain-containing protein</fullName>
    </recommendedName>
</protein>
<proteinExistence type="predicted"/>
<keyword evidence="3" id="KW-1185">Reference proteome</keyword>
<evidence type="ECO:0000313" key="3">
    <source>
        <dbReference type="Proteomes" id="UP001258017"/>
    </source>
</evidence>
<dbReference type="InterPro" id="IPR027831">
    <property type="entry name" value="DUF4485"/>
</dbReference>
<evidence type="ECO:0000313" key="2">
    <source>
        <dbReference type="EMBL" id="KAK2574952.1"/>
    </source>
</evidence>
<dbReference type="AlphaFoldDB" id="A0AAD9VIK0"/>
<evidence type="ECO:0000259" key="1">
    <source>
        <dbReference type="Pfam" id="PF14846"/>
    </source>
</evidence>
<dbReference type="Proteomes" id="UP001258017">
    <property type="component" value="Unassembled WGS sequence"/>
</dbReference>
<gene>
    <name evidence="2" type="ORF">KPH14_008715</name>
</gene>
<dbReference type="Pfam" id="PF14846">
    <property type="entry name" value="DUF4485"/>
    <property type="match status" value="1"/>
</dbReference>
<sequence>MEETSLRDTTLMYDEQFNENMKIAKHLLKHLHDKQEIKLATKWLVRVNDIKSPSLEVKRSRNAFLYYLLKVLKETVLKHRVEYKSSTPYNSDNTLGLCNSSNAPLKIPAKGLSQSTAQGSNINYYSKWSKNHRTYVAVRPLPEQGALIYMAVSIRPGLENWDIG</sequence>
<reference evidence="2" key="1">
    <citation type="submission" date="2021-08" db="EMBL/GenBank/DDBJ databases">
        <authorList>
            <person name="Misof B."/>
            <person name="Oliver O."/>
            <person name="Podsiadlowski L."/>
            <person name="Donath A."/>
            <person name="Peters R."/>
            <person name="Mayer C."/>
            <person name="Rust J."/>
            <person name="Gunkel S."/>
            <person name="Lesny P."/>
            <person name="Martin S."/>
            <person name="Oeyen J.P."/>
            <person name="Petersen M."/>
            <person name="Panagiotis P."/>
            <person name="Wilbrandt J."/>
            <person name="Tanja T."/>
        </authorList>
    </citation>
    <scope>NUCLEOTIDE SEQUENCE</scope>
    <source>
        <strain evidence="2">GBR_01_08_01A</strain>
        <tissue evidence="2">Thorax + abdomen</tissue>
    </source>
</reference>